<dbReference type="Gene3D" id="3.40.50.1820">
    <property type="entry name" value="alpha/beta hydrolase"/>
    <property type="match status" value="1"/>
</dbReference>
<dbReference type="PANTHER" id="PTHR46118:SF4">
    <property type="entry name" value="PROTEIN ABHD11"/>
    <property type="match status" value="1"/>
</dbReference>
<dbReference type="SUPFAM" id="SSF53474">
    <property type="entry name" value="alpha/beta-Hydrolases"/>
    <property type="match status" value="1"/>
</dbReference>
<reference evidence="13 14" key="1">
    <citation type="submission" date="2019-05" db="EMBL/GenBank/DDBJ databases">
        <title>Another draft genome of Portunus trituberculatus and its Hox gene families provides insights of decapod evolution.</title>
        <authorList>
            <person name="Jeong J.-H."/>
            <person name="Song I."/>
            <person name="Kim S."/>
            <person name="Choi T."/>
            <person name="Kim D."/>
            <person name="Ryu S."/>
            <person name="Kim W."/>
        </authorList>
    </citation>
    <scope>NUCLEOTIDE SEQUENCE [LARGE SCALE GENOMIC DNA]</scope>
    <source>
        <tissue evidence="13">Muscle</tissue>
    </source>
</reference>
<evidence type="ECO:0000256" key="11">
    <source>
        <dbReference type="ARBA" id="ARBA00048919"/>
    </source>
</evidence>
<evidence type="ECO:0000256" key="9">
    <source>
        <dbReference type="ARBA" id="ARBA00048504"/>
    </source>
</evidence>
<evidence type="ECO:0000256" key="6">
    <source>
        <dbReference type="ARBA" id="ARBA00043742"/>
    </source>
</evidence>
<keyword evidence="14" id="KW-1185">Reference proteome</keyword>
<name>A0A5B7DN22_PORTR</name>
<dbReference type="GO" id="GO:0005739">
    <property type="term" value="C:mitochondrion"/>
    <property type="evidence" value="ECO:0007669"/>
    <property type="project" value="TreeGrafter"/>
</dbReference>
<dbReference type="Proteomes" id="UP000324222">
    <property type="component" value="Unassembled WGS sequence"/>
</dbReference>
<comment type="catalytic activity">
    <reaction evidence="8">
        <text>1-octadecanoyl-2-(4Z,7Z,10Z,13Z,16Z,19Z-docosahexaenoyl)-sn-glycerol + H2O = 2-(4Z,7Z,10Z,13Z,16Z,19Z-docosahexaenoyl)-glycerol + octadecanoate + H(+)</text>
        <dbReference type="Rhea" id="RHEA:77107"/>
        <dbReference type="ChEBI" id="CHEBI:15377"/>
        <dbReference type="ChEBI" id="CHEBI:15378"/>
        <dbReference type="ChEBI" id="CHEBI:25629"/>
        <dbReference type="ChEBI" id="CHEBI:77129"/>
        <dbReference type="ChEBI" id="CHEBI:186738"/>
    </reaction>
</comment>
<comment type="catalytic activity">
    <reaction evidence="11">
        <text>1-octadecanoyl-2-(5Z,8Z,11Z,14Z-eicosatetraenoyl)-sn-glycerol + H2O = 2-(5Z,8Z,11Z,14Z-eicosatetraenoyl)-glycerol + octadecanoate + H(+)</text>
        <dbReference type="Rhea" id="RHEA:38507"/>
        <dbReference type="ChEBI" id="CHEBI:15377"/>
        <dbReference type="ChEBI" id="CHEBI:15378"/>
        <dbReference type="ChEBI" id="CHEBI:25629"/>
        <dbReference type="ChEBI" id="CHEBI:52392"/>
        <dbReference type="ChEBI" id="CHEBI:75728"/>
    </reaction>
</comment>
<dbReference type="EC" id="3.1.1.116" evidence="3"/>
<evidence type="ECO:0000256" key="4">
    <source>
        <dbReference type="ARBA" id="ARBA00042703"/>
    </source>
</evidence>
<evidence type="ECO:0000256" key="10">
    <source>
        <dbReference type="ARBA" id="ARBA00048513"/>
    </source>
</evidence>
<dbReference type="InterPro" id="IPR029058">
    <property type="entry name" value="AB_hydrolase_fold"/>
</dbReference>
<evidence type="ECO:0000259" key="12">
    <source>
        <dbReference type="Pfam" id="PF00561"/>
    </source>
</evidence>
<comment type="catalytic activity">
    <reaction evidence="10">
        <text>1-octadecanoyl-2-(9Z-octadecenoyl)-sn-glycerol + H2O = 2-(9Z-octadecenoyl)-glycerol + octadecanoate + H(+)</text>
        <dbReference type="Rhea" id="RHEA:77103"/>
        <dbReference type="ChEBI" id="CHEBI:15377"/>
        <dbReference type="ChEBI" id="CHEBI:15378"/>
        <dbReference type="ChEBI" id="CHEBI:25629"/>
        <dbReference type="ChEBI" id="CHEBI:73990"/>
        <dbReference type="ChEBI" id="CHEBI:75468"/>
    </reaction>
</comment>
<evidence type="ECO:0000313" key="13">
    <source>
        <dbReference type="EMBL" id="MPC22443.1"/>
    </source>
</evidence>
<dbReference type="OrthoDB" id="8119704at2759"/>
<comment type="catalytic activity">
    <reaction evidence="5">
        <text>a 1,2-diacyl-sn-glycerol + H2O = a 2-acylglycerol + a fatty acid + H(+)</text>
        <dbReference type="Rhea" id="RHEA:33275"/>
        <dbReference type="ChEBI" id="CHEBI:15377"/>
        <dbReference type="ChEBI" id="CHEBI:15378"/>
        <dbReference type="ChEBI" id="CHEBI:17389"/>
        <dbReference type="ChEBI" id="CHEBI:17815"/>
        <dbReference type="ChEBI" id="CHEBI:28868"/>
        <dbReference type="EC" id="3.1.1.116"/>
    </reaction>
</comment>
<dbReference type="InterPro" id="IPR000073">
    <property type="entry name" value="AB_hydrolase_1"/>
</dbReference>
<dbReference type="EMBL" id="VSRR010001089">
    <property type="protein sequence ID" value="MPC22443.1"/>
    <property type="molecule type" value="Genomic_DNA"/>
</dbReference>
<evidence type="ECO:0000256" key="3">
    <source>
        <dbReference type="ARBA" id="ARBA00026104"/>
    </source>
</evidence>
<protein>
    <recommendedName>
        <fullName evidence="7">sn-1-specific diacylglycerol lipase ABHD11</fullName>
        <ecNumber evidence="3">3.1.1.116</ecNumber>
    </recommendedName>
    <alternativeName>
        <fullName evidence="4">Alpha/beta hydrolase domain-containing protein 11</fullName>
    </alternativeName>
</protein>
<gene>
    <name evidence="13" type="primary">Abhd11</name>
    <name evidence="13" type="ORF">E2C01_015457</name>
</gene>
<evidence type="ECO:0000313" key="14">
    <source>
        <dbReference type="Proteomes" id="UP000324222"/>
    </source>
</evidence>
<organism evidence="13 14">
    <name type="scientific">Portunus trituberculatus</name>
    <name type="common">Swimming crab</name>
    <name type="synonym">Neptunus trituberculatus</name>
    <dbReference type="NCBI Taxonomy" id="210409"/>
    <lineage>
        <taxon>Eukaryota</taxon>
        <taxon>Metazoa</taxon>
        <taxon>Ecdysozoa</taxon>
        <taxon>Arthropoda</taxon>
        <taxon>Crustacea</taxon>
        <taxon>Multicrustacea</taxon>
        <taxon>Malacostraca</taxon>
        <taxon>Eumalacostraca</taxon>
        <taxon>Eucarida</taxon>
        <taxon>Decapoda</taxon>
        <taxon>Pleocyemata</taxon>
        <taxon>Brachyura</taxon>
        <taxon>Eubrachyura</taxon>
        <taxon>Portunoidea</taxon>
        <taxon>Portunidae</taxon>
        <taxon>Portuninae</taxon>
        <taxon>Portunus</taxon>
    </lineage>
</organism>
<dbReference type="PANTHER" id="PTHR46118">
    <property type="entry name" value="PROTEIN ABHD11"/>
    <property type="match status" value="1"/>
</dbReference>
<comment type="similarity">
    <text evidence="1">Belongs to the AB hydrolase superfamily.</text>
</comment>
<evidence type="ECO:0000256" key="8">
    <source>
        <dbReference type="ARBA" id="ARBA00048283"/>
    </source>
</evidence>
<dbReference type="AlphaFoldDB" id="A0A5B7DN22"/>
<comment type="catalytic activity">
    <reaction evidence="6">
        <text>a 1,3-diacyl-sn-glycerol + H2O = a 1-acyl-sn-glycerol + a fatty acid + H(+)</text>
        <dbReference type="Rhea" id="RHEA:38503"/>
        <dbReference type="ChEBI" id="CHEBI:15377"/>
        <dbReference type="ChEBI" id="CHEBI:15378"/>
        <dbReference type="ChEBI" id="CHEBI:28868"/>
        <dbReference type="ChEBI" id="CHEBI:64683"/>
        <dbReference type="ChEBI" id="CHEBI:77272"/>
    </reaction>
</comment>
<accession>A0A5B7DN22</accession>
<dbReference type="GO" id="GO:0052689">
    <property type="term" value="F:carboxylic ester hydrolase activity"/>
    <property type="evidence" value="ECO:0007669"/>
    <property type="project" value="TreeGrafter"/>
</dbReference>
<sequence length="325" mass="35775">MQLLRRTNILRWGKLSIHKGLRDDLRRQISSSVVRCAGVPMSYTLHSPPDSTSSQPPLIIMHGLMGSKTNWKSLGKAIASRMGMESQGTTKLTDSFLHQVFTVDARNHGDSPHTDDHSYPLLAEDILLFMQQHSIPTATLMGHSMGGRAVMATALMEPSVVDRLVVLDMSPVGTSKSISSLPRFLEIMLRIAVPPDLSPPQAKTHVDNLLKPAIPEAGIRQFLLTNLTQAPEGGYTWRVNVKGIAKNFNPHISTFPAASLPHHSFEGETFFIAGALSDYLRPKDEEAVEEIFPQASFHYLEGAGHWLHADQPAAFLNLLSLVLLP</sequence>
<proteinExistence type="inferred from homology"/>
<evidence type="ECO:0000256" key="5">
    <source>
        <dbReference type="ARBA" id="ARBA00043667"/>
    </source>
</evidence>
<evidence type="ECO:0000256" key="2">
    <source>
        <dbReference type="ARBA" id="ARBA00022801"/>
    </source>
</evidence>
<dbReference type="Pfam" id="PF00561">
    <property type="entry name" value="Abhydrolase_1"/>
    <property type="match status" value="1"/>
</dbReference>
<feature type="domain" description="AB hydrolase-1" evidence="12">
    <location>
        <begin position="56"/>
        <end position="310"/>
    </location>
</feature>
<evidence type="ECO:0000256" key="1">
    <source>
        <dbReference type="ARBA" id="ARBA00008645"/>
    </source>
</evidence>
<comment type="catalytic activity">
    <reaction evidence="9">
        <text>1,2-didecanoylglycerol + H2O = decanoylglycerol + decanoate + H(+)</text>
        <dbReference type="Rhea" id="RHEA:48596"/>
        <dbReference type="ChEBI" id="CHEBI:11152"/>
        <dbReference type="ChEBI" id="CHEBI:15377"/>
        <dbReference type="ChEBI" id="CHEBI:15378"/>
        <dbReference type="ChEBI" id="CHEBI:27689"/>
        <dbReference type="ChEBI" id="CHEBI:90605"/>
    </reaction>
</comment>
<keyword evidence="2" id="KW-0378">Hydrolase</keyword>
<comment type="caution">
    <text evidence="13">The sequence shown here is derived from an EMBL/GenBank/DDBJ whole genome shotgun (WGS) entry which is preliminary data.</text>
</comment>
<evidence type="ECO:0000256" key="7">
    <source>
        <dbReference type="ARBA" id="ARBA00044064"/>
    </source>
</evidence>